<dbReference type="GO" id="GO:0071949">
    <property type="term" value="F:FAD binding"/>
    <property type="evidence" value="ECO:0007669"/>
    <property type="project" value="InterPro"/>
</dbReference>
<dbReference type="PANTHER" id="PTHR46720">
    <property type="entry name" value="HYDROXYLASE, PUTATIVE (AFU_ORTHOLOGUE AFUA_3G01460)-RELATED"/>
    <property type="match status" value="1"/>
</dbReference>
<keyword evidence="3" id="KW-0274">FAD</keyword>
<accession>A0AAE0NFJ3</accession>
<dbReference type="InterPro" id="IPR051104">
    <property type="entry name" value="FAD_monoxygenase"/>
</dbReference>
<dbReference type="InterPro" id="IPR002938">
    <property type="entry name" value="FAD-bd"/>
</dbReference>
<reference evidence="6" key="2">
    <citation type="submission" date="2023-06" db="EMBL/GenBank/DDBJ databases">
        <authorList>
            <consortium name="Lawrence Berkeley National Laboratory"/>
            <person name="Haridas S."/>
            <person name="Hensen N."/>
            <person name="Bonometti L."/>
            <person name="Westerberg I."/>
            <person name="Brannstrom I.O."/>
            <person name="Guillou S."/>
            <person name="Cros-Aarteil S."/>
            <person name="Calhoun S."/>
            <person name="Kuo A."/>
            <person name="Mondo S."/>
            <person name="Pangilinan J."/>
            <person name="Riley R."/>
            <person name="Labutti K."/>
            <person name="Andreopoulos B."/>
            <person name="Lipzen A."/>
            <person name="Chen C."/>
            <person name="Yanf M."/>
            <person name="Daum C."/>
            <person name="Ng V."/>
            <person name="Clum A."/>
            <person name="Steindorff A."/>
            <person name="Ohm R."/>
            <person name="Martin F."/>
            <person name="Silar P."/>
            <person name="Natvig D."/>
            <person name="Lalanne C."/>
            <person name="Gautier V."/>
            <person name="Ament-Velasquez S.L."/>
            <person name="Kruys A."/>
            <person name="Hutchinson M.I."/>
            <person name="Powell A.J."/>
            <person name="Barry K."/>
            <person name="Miller A.N."/>
            <person name="Grigoriev I.V."/>
            <person name="Debuchy R."/>
            <person name="Gladieux P."/>
            <person name="Thoren M.H."/>
            <person name="Johannesson H."/>
        </authorList>
    </citation>
    <scope>NUCLEOTIDE SEQUENCE</scope>
    <source>
        <strain evidence="6">CBS 958.72</strain>
    </source>
</reference>
<evidence type="ECO:0000256" key="2">
    <source>
        <dbReference type="ARBA" id="ARBA00022630"/>
    </source>
</evidence>
<protein>
    <recommendedName>
        <fullName evidence="5">FAD-binding domain-containing protein</fullName>
    </recommendedName>
</protein>
<dbReference type="InterPro" id="IPR036188">
    <property type="entry name" value="FAD/NAD-bd_sf"/>
</dbReference>
<dbReference type="GO" id="GO:0016491">
    <property type="term" value="F:oxidoreductase activity"/>
    <property type="evidence" value="ECO:0007669"/>
    <property type="project" value="UniProtKB-KW"/>
</dbReference>
<keyword evidence="4" id="KW-0560">Oxidoreductase</keyword>
<dbReference type="Proteomes" id="UP001287356">
    <property type="component" value="Unassembled WGS sequence"/>
</dbReference>
<dbReference type="GO" id="GO:0044550">
    <property type="term" value="P:secondary metabolite biosynthetic process"/>
    <property type="evidence" value="ECO:0007669"/>
    <property type="project" value="TreeGrafter"/>
</dbReference>
<evidence type="ECO:0000256" key="1">
    <source>
        <dbReference type="ARBA" id="ARBA00007992"/>
    </source>
</evidence>
<dbReference type="Pfam" id="PF01494">
    <property type="entry name" value="FAD_binding_3"/>
    <property type="match status" value="1"/>
</dbReference>
<keyword evidence="2" id="KW-0285">Flavoprotein</keyword>
<dbReference type="PRINTS" id="PR00420">
    <property type="entry name" value="RNGMNOXGNASE"/>
</dbReference>
<feature type="domain" description="FAD-binding" evidence="5">
    <location>
        <begin position="6"/>
        <end position="58"/>
    </location>
</feature>
<evidence type="ECO:0000313" key="7">
    <source>
        <dbReference type="Proteomes" id="UP001287356"/>
    </source>
</evidence>
<dbReference type="EMBL" id="JAULSN010000002">
    <property type="protein sequence ID" value="KAK3380563.1"/>
    <property type="molecule type" value="Genomic_DNA"/>
</dbReference>
<comment type="similarity">
    <text evidence="1">Belongs to the paxM FAD-dependent monooxygenase family.</text>
</comment>
<evidence type="ECO:0000259" key="5">
    <source>
        <dbReference type="Pfam" id="PF01494"/>
    </source>
</evidence>
<evidence type="ECO:0000256" key="4">
    <source>
        <dbReference type="ARBA" id="ARBA00023002"/>
    </source>
</evidence>
<organism evidence="6 7">
    <name type="scientific">Lasiosphaeria ovina</name>
    <dbReference type="NCBI Taxonomy" id="92902"/>
    <lineage>
        <taxon>Eukaryota</taxon>
        <taxon>Fungi</taxon>
        <taxon>Dikarya</taxon>
        <taxon>Ascomycota</taxon>
        <taxon>Pezizomycotina</taxon>
        <taxon>Sordariomycetes</taxon>
        <taxon>Sordariomycetidae</taxon>
        <taxon>Sordariales</taxon>
        <taxon>Lasiosphaeriaceae</taxon>
        <taxon>Lasiosphaeria</taxon>
    </lineage>
</organism>
<proteinExistence type="inferred from homology"/>
<sequence>NPQGYSQWEHKSTPKYARGRVYIVGDAAHATTPGQGAGVGQAFEDAAVLGALFGSVARPEDIDAAFKAFDAV</sequence>
<evidence type="ECO:0000313" key="6">
    <source>
        <dbReference type="EMBL" id="KAK3380563.1"/>
    </source>
</evidence>
<name>A0AAE0NFJ3_9PEZI</name>
<dbReference type="SUPFAM" id="SSF51905">
    <property type="entry name" value="FAD/NAD(P)-binding domain"/>
    <property type="match status" value="1"/>
</dbReference>
<evidence type="ECO:0000256" key="3">
    <source>
        <dbReference type="ARBA" id="ARBA00022827"/>
    </source>
</evidence>
<reference evidence="6" key="1">
    <citation type="journal article" date="2023" name="Mol. Phylogenet. Evol.">
        <title>Genome-scale phylogeny and comparative genomics of the fungal order Sordariales.</title>
        <authorList>
            <person name="Hensen N."/>
            <person name="Bonometti L."/>
            <person name="Westerberg I."/>
            <person name="Brannstrom I.O."/>
            <person name="Guillou S."/>
            <person name="Cros-Aarteil S."/>
            <person name="Calhoun S."/>
            <person name="Haridas S."/>
            <person name="Kuo A."/>
            <person name="Mondo S."/>
            <person name="Pangilinan J."/>
            <person name="Riley R."/>
            <person name="LaButti K."/>
            <person name="Andreopoulos B."/>
            <person name="Lipzen A."/>
            <person name="Chen C."/>
            <person name="Yan M."/>
            <person name="Daum C."/>
            <person name="Ng V."/>
            <person name="Clum A."/>
            <person name="Steindorff A."/>
            <person name="Ohm R.A."/>
            <person name="Martin F."/>
            <person name="Silar P."/>
            <person name="Natvig D.O."/>
            <person name="Lalanne C."/>
            <person name="Gautier V."/>
            <person name="Ament-Velasquez S.L."/>
            <person name="Kruys A."/>
            <person name="Hutchinson M.I."/>
            <person name="Powell A.J."/>
            <person name="Barry K."/>
            <person name="Miller A.N."/>
            <person name="Grigoriev I.V."/>
            <person name="Debuchy R."/>
            <person name="Gladieux P."/>
            <person name="Hiltunen Thoren M."/>
            <person name="Johannesson H."/>
        </authorList>
    </citation>
    <scope>NUCLEOTIDE SEQUENCE</scope>
    <source>
        <strain evidence="6">CBS 958.72</strain>
    </source>
</reference>
<feature type="non-terminal residue" evidence="6">
    <location>
        <position position="1"/>
    </location>
</feature>
<dbReference type="AlphaFoldDB" id="A0AAE0NFJ3"/>
<keyword evidence="7" id="KW-1185">Reference proteome</keyword>
<dbReference type="PANTHER" id="PTHR46720:SF3">
    <property type="entry name" value="FAD-BINDING DOMAIN-CONTAINING PROTEIN-RELATED"/>
    <property type="match status" value="1"/>
</dbReference>
<gene>
    <name evidence="6" type="ORF">B0T24DRAFT_522254</name>
</gene>
<dbReference type="Gene3D" id="3.50.50.60">
    <property type="entry name" value="FAD/NAD(P)-binding domain"/>
    <property type="match status" value="1"/>
</dbReference>
<comment type="caution">
    <text evidence="6">The sequence shown here is derived from an EMBL/GenBank/DDBJ whole genome shotgun (WGS) entry which is preliminary data.</text>
</comment>